<dbReference type="RefSeq" id="WP_160553814.1">
    <property type="nucleotide sequence ID" value="NZ_CP047650.1"/>
</dbReference>
<proteinExistence type="predicted"/>
<dbReference type="Proteomes" id="UP000464787">
    <property type="component" value="Chromosome"/>
</dbReference>
<reference evidence="1 2" key="1">
    <citation type="submission" date="2020-01" db="EMBL/GenBank/DDBJ databases">
        <title>Genome sequencing of strain KACC 21265.</title>
        <authorList>
            <person name="Heo J."/>
            <person name="Kim S.-J."/>
            <person name="Kim J.-S."/>
            <person name="Hong S.-B."/>
            <person name="Kwon S.-W."/>
        </authorList>
    </citation>
    <scope>NUCLEOTIDE SEQUENCE [LARGE SCALE GENOMIC DNA]</scope>
    <source>
        <strain evidence="1 2">KACC 21265</strain>
    </source>
</reference>
<dbReference type="EMBL" id="CP047650">
    <property type="protein sequence ID" value="QHJ00004.1"/>
    <property type="molecule type" value="Genomic_DNA"/>
</dbReference>
<keyword evidence="2" id="KW-1185">Reference proteome</keyword>
<gene>
    <name evidence="1" type="ORF">GT347_19670</name>
</gene>
<accession>A0A857J9V6</accession>
<evidence type="ECO:0000313" key="2">
    <source>
        <dbReference type="Proteomes" id="UP000464787"/>
    </source>
</evidence>
<name>A0A857J9V6_9BURK</name>
<protein>
    <submittedName>
        <fullName evidence="1">Uncharacterized protein</fullName>
    </submittedName>
</protein>
<sequence>MNRTPQGESVPAVRDIRKEMTMIANALRSAANFGRNASGATNGVGTALGNAFANYVQSSVGNMMNDWATQKAGAATRRTVAIGAAEEAATNVAKTMANGVIAGSKWSQKVSNDIVTDMH</sequence>
<dbReference type="KEGG" id="xyk:GT347_19670"/>
<organism evidence="1 2">
    <name type="scientific">Xylophilus rhododendri</name>
    <dbReference type="NCBI Taxonomy" id="2697032"/>
    <lineage>
        <taxon>Bacteria</taxon>
        <taxon>Pseudomonadati</taxon>
        <taxon>Pseudomonadota</taxon>
        <taxon>Betaproteobacteria</taxon>
        <taxon>Burkholderiales</taxon>
        <taxon>Xylophilus</taxon>
    </lineage>
</organism>
<evidence type="ECO:0000313" key="1">
    <source>
        <dbReference type="EMBL" id="QHJ00004.1"/>
    </source>
</evidence>
<dbReference type="AlphaFoldDB" id="A0A857J9V6"/>